<organism evidence="2 3">
    <name type="scientific">Ignatzschineria rhizosphaerae</name>
    <dbReference type="NCBI Taxonomy" id="2923279"/>
    <lineage>
        <taxon>Bacteria</taxon>
        <taxon>Pseudomonadati</taxon>
        <taxon>Pseudomonadota</taxon>
        <taxon>Gammaproteobacteria</taxon>
        <taxon>Cardiobacteriales</taxon>
        <taxon>Ignatzschineriaceae</taxon>
        <taxon>Ignatzschineria</taxon>
    </lineage>
</organism>
<proteinExistence type="predicted"/>
<sequence>MKKLLLISSLLMSLASATTAEDVKLLAEKNNFTCSSGGCYTCLGNRDINYCAAQSNKGFIEFKDDSYLGMGRGAFVYEACDVLAKSFFDESLSVKDDYYNMKEKISSEAEMHSKTYFNDHYEMVLHQFLVSEYDGMSSKRLVDVVQCKVVEK</sequence>
<accession>A0ABY3X4L5</accession>
<gene>
    <name evidence="2" type="ORF">MMG00_10745</name>
</gene>
<keyword evidence="1" id="KW-0732">Signal</keyword>
<dbReference type="Proteomes" id="UP000829542">
    <property type="component" value="Chromosome"/>
</dbReference>
<evidence type="ECO:0000313" key="2">
    <source>
        <dbReference type="EMBL" id="UNM95686.1"/>
    </source>
</evidence>
<feature type="signal peptide" evidence="1">
    <location>
        <begin position="1"/>
        <end position="20"/>
    </location>
</feature>
<dbReference type="EMBL" id="CP093379">
    <property type="protein sequence ID" value="UNM95686.1"/>
    <property type="molecule type" value="Genomic_DNA"/>
</dbReference>
<evidence type="ECO:0000313" key="3">
    <source>
        <dbReference type="Proteomes" id="UP000829542"/>
    </source>
</evidence>
<evidence type="ECO:0000256" key="1">
    <source>
        <dbReference type="SAM" id="SignalP"/>
    </source>
</evidence>
<dbReference type="RefSeq" id="WP_242148177.1">
    <property type="nucleotide sequence ID" value="NZ_CP093379.1"/>
</dbReference>
<feature type="chain" id="PRO_5045660842" evidence="1">
    <location>
        <begin position="21"/>
        <end position="152"/>
    </location>
</feature>
<protein>
    <submittedName>
        <fullName evidence="2">Uncharacterized protein</fullName>
    </submittedName>
</protein>
<keyword evidence="3" id="KW-1185">Reference proteome</keyword>
<name>A0ABY3X4L5_9GAMM</name>
<reference evidence="2 3" key="1">
    <citation type="submission" date="2022-03" db="EMBL/GenBank/DDBJ databases">
        <title>Ignatzschineria rhizosphaerae HR5S32.</title>
        <authorList>
            <person name="Sun J.Q."/>
            <person name="Feng J.Y."/>
        </authorList>
    </citation>
    <scope>NUCLEOTIDE SEQUENCE [LARGE SCALE GENOMIC DNA]</scope>
    <source>
        <strain evidence="2 3">HR5S32</strain>
    </source>
</reference>